<dbReference type="GO" id="GO:0000209">
    <property type="term" value="P:protein polyubiquitination"/>
    <property type="evidence" value="ECO:0007669"/>
    <property type="project" value="InterPro"/>
</dbReference>
<dbReference type="EMBL" id="LT598461">
    <property type="protein sequence ID" value="SCU99198.1"/>
    <property type="molecule type" value="Genomic_DNA"/>
</dbReference>
<dbReference type="Pfam" id="PF00632">
    <property type="entry name" value="HECT"/>
    <property type="match status" value="1"/>
</dbReference>
<dbReference type="Gene3D" id="3.30.2160.10">
    <property type="entry name" value="Hect, E3 ligase catalytic domain"/>
    <property type="match status" value="1"/>
</dbReference>
<evidence type="ECO:0000259" key="6">
    <source>
        <dbReference type="PROSITE" id="PS50237"/>
    </source>
</evidence>
<evidence type="ECO:0000256" key="2">
    <source>
        <dbReference type="ARBA" id="ARBA00012485"/>
    </source>
</evidence>
<accession>A0A1G4K5W8</accession>
<dbReference type="EC" id="2.3.2.26" evidence="2"/>
<evidence type="ECO:0000256" key="3">
    <source>
        <dbReference type="ARBA" id="ARBA00022679"/>
    </source>
</evidence>
<dbReference type="InterPro" id="IPR000569">
    <property type="entry name" value="HECT_dom"/>
</dbReference>
<feature type="active site" description="Glycyl thioester intermediate" evidence="5">
    <location>
        <position position="822"/>
    </location>
</feature>
<keyword evidence="3" id="KW-0808">Transferase</keyword>
<evidence type="ECO:0000256" key="1">
    <source>
        <dbReference type="ARBA" id="ARBA00000885"/>
    </source>
</evidence>
<dbReference type="PANTHER" id="PTHR45700">
    <property type="entry name" value="UBIQUITIN-PROTEIN LIGASE E3C"/>
    <property type="match status" value="1"/>
</dbReference>
<dbReference type="PANTHER" id="PTHR45700:SF8">
    <property type="entry name" value="HECT-TYPE E3 UBIQUITIN TRANSFERASE"/>
    <property type="match status" value="1"/>
</dbReference>
<dbReference type="Gene3D" id="3.90.1750.10">
    <property type="entry name" value="Hect, E3 ligase catalytic domains"/>
    <property type="match status" value="1"/>
</dbReference>
<sequence length="854" mass="98130">MFKLGSVFQRTKKAASSEIEVTCASHFAKYKKKAEERKSTDCFVVTHCYCCGSPLKHPENVEKLKCIRCHSTVELRPRSTVQTAATVGTSLYTFEEFHNLVDVCNARYSNECCNLGAKNKKDQLHDIFRPIEDFVEKMFASVERLNYFCMCTTNKSKVFDSSVVSTFYNMIINLPTSRPLYKLLVCSNERLKRPKIDLRCCERTSSFLNFRWVLMIMEMPLLRESLLIFDSKKMLSPHMRAILYDVLKRCIGYMSSLDGTSAKEFVRHLQGMSAPHFVSHVDLLNIYLTFHFSRIMRKKFQEDACQGSPDLEEFCSDIKLNPKKTSNDLEIISRMVSKIWKSDGHAKTDLPHTFKFDILDYGNDWHIKTVAKLSFFYYTANQCKWKCPVSRFYNVLSDYLDYKKDYDECGRNWKCRDFTSPQALTKATENMVLIPYYPLTGQSSIAQFAMCQYPYLLSLGIKISIMEREIRKVMEHSAEQAFLKALDKKQVIEVYLRIRIRRSNVAQDSLHCIEAHRSDLQKSLRVEFVNEPGIDAGGLRKEWFSLLIKELISSDNGLFVVVDESRFSWFNVAHGGTEGASGDNLKLNYLFGIVLGLAIYNGTILDVCFPMALYKKLCGAPINRADFLELYPVTGKNLIKMMEYEGADFEGVFSLNFEITYLNVLGSGVCREELCDGGTTKQVTMENRSEYVRLWIDFYMNKSIAPMFEAFANGFYKVVKSDAFRLFSAEEVEQLLCGSHETNIDVDTLKSVTKYGAGFSQASRVIDWFWSIFDRFSAEQKRKLLEFVTGSDRIPATGISTIPFKITRLGGDSDRLPLAHTCFNELCIYDYGDRNKLQEKLSLAMHESEGYGFK</sequence>
<dbReference type="CDD" id="cd00078">
    <property type="entry name" value="HECTc"/>
    <property type="match status" value="1"/>
</dbReference>
<dbReference type="InterPro" id="IPR044611">
    <property type="entry name" value="E3A/B/C-like"/>
</dbReference>
<keyword evidence="8" id="KW-1185">Reference proteome</keyword>
<dbReference type="SMART" id="SM00119">
    <property type="entry name" value="HECTc"/>
    <property type="match status" value="1"/>
</dbReference>
<dbReference type="Proteomes" id="UP000190274">
    <property type="component" value="Chromosome H"/>
</dbReference>
<organism evidence="7 8">
    <name type="scientific">Lachancea dasiensis</name>
    <dbReference type="NCBI Taxonomy" id="1072105"/>
    <lineage>
        <taxon>Eukaryota</taxon>
        <taxon>Fungi</taxon>
        <taxon>Dikarya</taxon>
        <taxon>Ascomycota</taxon>
        <taxon>Saccharomycotina</taxon>
        <taxon>Saccharomycetes</taxon>
        <taxon>Saccharomycetales</taxon>
        <taxon>Saccharomycetaceae</taxon>
        <taxon>Lachancea</taxon>
    </lineage>
</organism>
<reference evidence="7 8" key="1">
    <citation type="submission" date="2016-03" db="EMBL/GenBank/DDBJ databases">
        <authorList>
            <person name="Devillers H."/>
        </authorList>
    </citation>
    <scope>NUCLEOTIDE SEQUENCE [LARGE SCALE GENOMIC DNA]</scope>
    <source>
        <strain evidence="7">CBS 10888</strain>
    </source>
</reference>
<dbReference type="FunFam" id="3.30.2410.10:FF:000003">
    <property type="entry name" value="probable E3 ubiquitin-protein ligase HERC4 isoform X1"/>
    <property type="match status" value="1"/>
</dbReference>
<dbReference type="Gene3D" id="3.30.2410.10">
    <property type="entry name" value="Hect, E3 ligase catalytic domain"/>
    <property type="match status" value="1"/>
</dbReference>
<gene>
    <name evidence="7" type="ORF">LADA_0H18184G</name>
</gene>
<evidence type="ECO:0000256" key="4">
    <source>
        <dbReference type="ARBA" id="ARBA00022786"/>
    </source>
</evidence>
<protein>
    <recommendedName>
        <fullName evidence="2">HECT-type E3 ubiquitin transferase</fullName>
        <ecNumber evidence="2">2.3.2.26</ecNumber>
    </recommendedName>
</protein>
<dbReference type="InterPro" id="IPR035983">
    <property type="entry name" value="Hect_E3_ubiquitin_ligase"/>
</dbReference>
<keyword evidence="4 5" id="KW-0833">Ubl conjugation pathway</keyword>
<name>A0A1G4K5W8_9SACH</name>
<evidence type="ECO:0000256" key="5">
    <source>
        <dbReference type="PROSITE-ProRule" id="PRU00104"/>
    </source>
</evidence>
<dbReference type="SUPFAM" id="SSF56204">
    <property type="entry name" value="Hect, E3 ligase catalytic domain"/>
    <property type="match status" value="1"/>
</dbReference>
<evidence type="ECO:0000313" key="8">
    <source>
        <dbReference type="Proteomes" id="UP000190274"/>
    </source>
</evidence>
<dbReference type="GO" id="GO:0061630">
    <property type="term" value="F:ubiquitin protein ligase activity"/>
    <property type="evidence" value="ECO:0007669"/>
    <property type="project" value="UniProtKB-EC"/>
</dbReference>
<dbReference type="AlphaFoldDB" id="A0A1G4K5W8"/>
<dbReference type="OrthoDB" id="8068875at2759"/>
<comment type="catalytic activity">
    <reaction evidence="1">
        <text>S-ubiquitinyl-[E2 ubiquitin-conjugating enzyme]-L-cysteine + [acceptor protein]-L-lysine = [E2 ubiquitin-conjugating enzyme]-L-cysteine + N(6)-ubiquitinyl-[acceptor protein]-L-lysine.</text>
        <dbReference type="EC" id="2.3.2.26"/>
    </reaction>
</comment>
<proteinExistence type="predicted"/>
<dbReference type="PROSITE" id="PS50237">
    <property type="entry name" value="HECT"/>
    <property type="match status" value="1"/>
</dbReference>
<dbReference type="STRING" id="1266660.A0A1G4K5W8"/>
<dbReference type="GO" id="GO:0031499">
    <property type="term" value="C:TRAMP complex"/>
    <property type="evidence" value="ECO:0007669"/>
    <property type="project" value="EnsemblFungi"/>
</dbReference>
<evidence type="ECO:0000313" key="7">
    <source>
        <dbReference type="EMBL" id="SCU99198.1"/>
    </source>
</evidence>
<feature type="domain" description="HECT" evidence="6">
    <location>
        <begin position="516"/>
        <end position="854"/>
    </location>
</feature>